<proteinExistence type="predicted"/>
<reference evidence="1 2" key="1">
    <citation type="submission" date="2019-03" db="EMBL/GenBank/DDBJ databases">
        <title>Genomic Encyclopedia of Type Strains, Phase IV (KMG-V): Genome sequencing to study the core and pangenomes of soil and plant-associated prokaryotes.</title>
        <authorList>
            <person name="Whitman W."/>
        </authorList>
    </citation>
    <scope>NUCLEOTIDE SEQUENCE [LARGE SCALE GENOMIC DNA]</scope>
    <source>
        <strain evidence="1 2">IE4868</strain>
    </source>
</reference>
<sequence length="199" mass="21807">MTELKTRSGRPASQRADELLPFIDLLKSRKVASYLEIGARHGDTFYEVMKSLPKGSLGIAVDLPGGAWGVSSSRKALDEAVSDLRNDGYRAIAHYGDSTSDEIVGSVVETASWYLGQKKFGAILIDGDHRYDGVSADWRTWGGMSRIVGFHDIAGEGVRQKTSGDLVEVPRLWRELKDQYETIEFVGPESAMGIGVILK</sequence>
<dbReference type="Proteomes" id="UP000295507">
    <property type="component" value="Unassembled WGS sequence"/>
</dbReference>
<evidence type="ECO:0000313" key="1">
    <source>
        <dbReference type="EMBL" id="TCU34148.1"/>
    </source>
</evidence>
<name>A0A4R3RF20_9HYPH</name>
<evidence type="ECO:0000313" key="2">
    <source>
        <dbReference type="Proteomes" id="UP000295507"/>
    </source>
</evidence>
<dbReference type="EMBL" id="SMBK01000013">
    <property type="protein sequence ID" value="TCU34148.1"/>
    <property type="molecule type" value="Genomic_DNA"/>
</dbReference>
<protein>
    <recommendedName>
        <fullName evidence="3">Methyltransferase family protein</fullName>
    </recommendedName>
</protein>
<dbReference type="Gene3D" id="3.40.50.150">
    <property type="entry name" value="Vaccinia Virus protein VP39"/>
    <property type="match status" value="1"/>
</dbReference>
<evidence type="ECO:0008006" key="3">
    <source>
        <dbReference type="Google" id="ProtNLM"/>
    </source>
</evidence>
<dbReference type="InterPro" id="IPR029063">
    <property type="entry name" value="SAM-dependent_MTases_sf"/>
</dbReference>
<comment type="caution">
    <text evidence="1">The sequence shown here is derived from an EMBL/GenBank/DDBJ whole genome shotgun (WGS) entry which is preliminary data.</text>
</comment>
<gene>
    <name evidence="1" type="ORF">EV129_113133</name>
</gene>
<accession>A0A4R3RF20</accession>
<dbReference type="RefSeq" id="WP_132552906.1">
    <property type="nucleotide sequence ID" value="NZ_SMBK01000013.1"/>
</dbReference>
<organism evidence="1 2">
    <name type="scientific">Rhizobium azibense</name>
    <dbReference type="NCBI Taxonomy" id="1136135"/>
    <lineage>
        <taxon>Bacteria</taxon>
        <taxon>Pseudomonadati</taxon>
        <taxon>Pseudomonadota</taxon>
        <taxon>Alphaproteobacteria</taxon>
        <taxon>Hyphomicrobiales</taxon>
        <taxon>Rhizobiaceae</taxon>
        <taxon>Rhizobium/Agrobacterium group</taxon>
        <taxon>Rhizobium</taxon>
    </lineage>
</organism>
<dbReference type="AlphaFoldDB" id="A0A4R3RF20"/>